<gene>
    <name evidence="2" type="ORF">HDF15_004332</name>
</gene>
<dbReference type="PANTHER" id="PTHR42685">
    <property type="entry name" value="GERANYLGERANYL DIPHOSPHATE REDUCTASE"/>
    <property type="match status" value="1"/>
</dbReference>
<name>A0A7W7ZTQ3_9BACT</name>
<protein>
    <submittedName>
        <fullName evidence="2">Flavin-dependent dehydrogenase</fullName>
    </submittedName>
</protein>
<evidence type="ECO:0000313" key="2">
    <source>
        <dbReference type="EMBL" id="MBB5065962.1"/>
    </source>
</evidence>
<dbReference type="Gene3D" id="3.50.50.60">
    <property type="entry name" value="FAD/NAD(P)-binding domain"/>
    <property type="match status" value="1"/>
</dbReference>
<organism evidence="2 3">
    <name type="scientific">Granulicella mallensis</name>
    <dbReference type="NCBI Taxonomy" id="940614"/>
    <lineage>
        <taxon>Bacteria</taxon>
        <taxon>Pseudomonadati</taxon>
        <taxon>Acidobacteriota</taxon>
        <taxon>Terriglobia</taxon>
        <taxon>Terriglobales</taxon>
        <taxon>Acidobacteriaceae</taxon>
        <taxon>Granulicella</taxon>
    </lineage>
</organism>
<dbReference type="AlphaFoldDB" id="A0A7W7ZTQ3"/>
<dbReference type="PANTHER" id="PTHR42685:SF22">
    <property type="entry name" value="CONDITIONED MEDIUM FACTOR RECEPTOR 1"/>
    <property type="match status" value="1"/>
</dbReference>
<reference evidence="2 3" key="1">
    <citation type="submission" date="2020-08" db="EMBL/GenBank/DDBJ databases">
        <title>Genomic Encyclopedia of Type Strains, Phase IV (KMG-V): Genome sequencing to study the core and pangenomes of soil and plant-associated prokaryotes.</title>
        <authorList>
            <person name="Whitman W."/>
        </authorList>
    </citation>
    <scope>NUCLEOTIDE SEQUENCE [LARGE SCALE GENOMIC DNA]</scope>
    <source>
        <strain evidence="2 3">X5P3</strain>
    </source>
</reference>
<dbReference type="Proteomes" id="UP000584867">
    <property type="component" value="Unassembled WGS sequence"/>
</dbReference>
<dbReference type="InterPro" id="IPR050407">
    <property type="entry name" value="Geranylgeranyl_reductase"/>
</dbReference>
<comment type="caution">
    <text evidence="2">The sequence shown here is derived from an EMBL/GenBank/DDBJ whole genome shotgun (WGS) entry which is preliminary data.</text>
</comment>
<evidence type="ECO:0000259" key="1">
    <source>
        <dbReference type="Pfam" id="PF07992"/>
    </source>
</evidence>
<dbReference type="PRINTS" id="PR00411">
    <property type="entry name" value="PNDRDTASEI"/>
</dbReference>
<dbReference type="SUPFAM" id="SSF51905">
    <property type="entry name" value="FAD/NAD(P)-binding domain"/>
    <property type="match status" value="1"/>
</dbReference>
<evidence type="ECO:0000313" key="3">
    <source>
        <dbReference type="Proteomes" id="UP000584867"/>
    </source>
</evidence>
<sequence length="372" mass="40530">MKSPDIVIVGGGVAGSAAAITLAQAGRSVVLIEKESRPQHKVCGEFLSREALVYLRSLGFEVSAFGALPISAVRLAGRLGVSEAPLPFTAMSLTRRRLDEELLQFAETSGVTVLRGRRVLSLARDNAGWRVLLDDETTIAAEAAFLATGKHDLRERPRPAGKQGDLIAFKMYWRLAPAQAEELEGHVELNLYRSGYAGLQPVEEGAANLCCLIRREEYLRLGARWDKLLVAMQQDCPHLRQRLQGAEPLLAKPVAVAAIPYGFVRERSDGVWALGDQAAVIPSFTGDGMSIALHSGQLAAVMYLQGETAESFQPRLQGELSRQVSLATALSQAMVSQRRRMLVEAAVRLWPGVLRQVAVRTRIRPGVMLNCS</sequence>
<dbReference type="RefSeq" id="WP_184259100.1">
    <property type="nucleotide sequence ID" value="NZ_JACHIO010000021.1"/>
</dbReference>
<dbReference type="InterPro" id="IPR023753">
    <property type="entry name" value="FAD/NAD-binding_dom"/>
</dbReference>
<dbReference type="Pfam" id="PF07992">
    <property type="entry name" value="Pyr_redox_2"/>
    <property type="match status" value="1"/>
</dbReference>
<feature type="domain" description="FAD/NAD(P)-binding" evidence="1">
    <location>
        <begin position="5"/>
        <end position="151"/>
    </location>
</feature>
<dbReference type="EMBL" id="JACHIO010000021">
    <property type="protein sequence ID" value="MBB5065962.1"/>
    <property type="molecule type" value="Genomic_DNA"/>
</dbReference>
<proteinExistence type="predicted"/>
<dbReference type="GO" id="GO:0016491">
    <property type="term" value="F:oxidoreductase activity"/>
    <property type="evidence" value="ECO:0007669"/>
    <property type="project" value="InterPro"/>
</dbReference>
<dbReference type="InterPro" id="IPR036188">
    <property type="entry name" value="FAD/NAD-bd_sf"/>
</dbReference>
<accession>A0A7W7ZTQ3</accession>